<feature type="domain" description="Cysteinyl-tRNA synthetase class Ia DALR" evidence="13">
    <location>
        <begin position="341"/>
        <end position="402"/>
    </location>
</feature>
<feature type="binding site" evidence="12">
    <location>
        <position position="209"/>
    </location>
    <ligand>
        <name>Zn(2+)</name>
        <dbReference type="ChEBI" id="CHEBI:29105"/>
    </ligand>
</feature>
<evidence type="ECO:0000256" key="4">
    <source>
        <dbReference type="ARBA" id="ARBA00022490"/>
    </source>
</evidence>
<feature type="binding site" evidence="12">
    <location>
        <position position="269"/>
    </location>
    <ligand>
        <name>ATP</name>
        <dbReference type="ChEBI" id="CHEBI:30616"/>
    </ligand>
</feature>
<evidence type="ECO:0000256" key="2">
    <source>
        <dbReference type="ARBA" id="ARBA00005594"/>
    </source>
</evidence>
<dbReference type="SUPFAM" id="SSF52374">
    <property type="entry name" value="Nucleotidylyl transferase"/>
    <property type="match status" value="1"/>
</dbReference>
<accession>A0A857F1D8</accession>
<dbReference type="CDD" id="cd00672">
    <property type="entry name" value="CysRS_core"/>
    <property type="match status" value="1"/>
</dbReference>
<protein>
    <recommendedName>
        <fullName evidence="12">Cysteine--tRNA ligase</fullName>
        <ecNumber evidence="12">6.1.1.16</ecNumber>
    </recommendedName>
    <alternativeName>
        <fullName evidence="12">Cysteinyl-tRNA synthetase</fullName>
        <shortName evidence="12">CysRS</shortName>
    </alternativeName>
</protein>
<dbReference type="EMBL" id="CP043727">
    <property type="protein sequence ID" value="QHB33483.1"/>
    <property type="molecule type" value="Genomic_DNA"/>
</dbReference>
<evidence type="ECO:0000256" key="9">
    <source>
        <dbReference type="ARBA" id="ARBA00022840"/>
    </source>
</evidence>
<dbReference type="PRINTS" id="PR00983">
    <property type="entry name" value="TRNASYNTHCYS"/>
</dbReference>
<dbReference type="Pfam" id="PF01406">
    <property type="entry name" value="tRNA-synt_1e"/>
    <property type="match status" value="1"/>
</dbReference>
<evidence type="ECO:0000256" key="11">
    <source>
        <dbReference type="ARBA" id="ARBA00023146"/>
    </source>
</evidence>
<comment type="similarity">
    <text evidence="2 12">Belongs to the class-I aminoacyl-tRNA synthetase family.</text>
</comment>
<dbReference type="GO" id="GO:0004817">
    <property type="term" value="F:cysteine-tRNA ligase activity"/>
    <property type="evidence" value="ECO:0007669"/>
    <property type="project" value="UniProtKB-UniRule"/>
</dbReference>
<evidence type="ECO:0000256" key="3">
    <source>
        <dbReference type="ARBA" id="ARBA00011245"/>
    </source>
</evidence>
<dbReference type="SMART" id="SM00840">
    <property type="entry name" value="DALR_2"/>
    <property type="match status" value="1"/>
</dbReference>
<keyword evidence="11 12" id="KW-0030">Aminoacyl-tRNA synthetase</keyword>
<comment type="cofactor">
    <cofactor evidence="12">
        <name>Zn(2+)</name>
        <dbReference type="ChEBI" id="CHEBI:29105"/>
    </cofactor>
    <text evidence="12">Binds 1 zinc ion per subunit.</text>
</comment>
<feature type="short sequence motif" description="'HIGH' region" evidence="12">
    <location>
        <begin position="30"/>
        <end position="40"/>
    </location>
</feature>
<evidence type="ECO:0000256" key="6">
    <source>
        <dbReference type="ARBA" id="ARBA00022723"/>
    </source>
</evidence>
<proteinExistence type="inferred from homology"/>
<dbReference type="NCBIfam" id="TIGR00435">
    <property type="entry name" value="cysS"/>
    <property type="match status" value="1"/>
</dbReference>
<comment type="subcellular location">
    <subcellularLocation>
        <location evidence="1 12">Cytoplasm</location>
    </subcellularLocation>
</comment>
<keyword evidence="8 12" id="KW-0862">Zinc</keyword>
<name>A0A857F1D8_9GAMM</name>
<dbReference type="GO" id="GO:0005524">
    <property type="term" value="F:ATP binding"/>
    <property type="evidence" value="ECO:0007669"/>
    <property type="project" value="UniProtKB-UniRule"/>
</dbReference>
<dbReference type="InterPro" id="IPR014729">
    <property type="entry name" value="Rossmann-like_a/b/a_fold"/>
</dbReference>
<gene>
    <name evidence="12 14" type="primary">cysS</name>
    <name evidence="14" type="ORF">F0T03_15860</name>
</gene>
<dbReference type="Gene3D" id="1.20.120.1910">
    <property type="entry name" value="Cysteine-tRNA ligase, C-terminal anti-codon recognition domain"/>
    <property type="match status" value="1"/>
</dbReference>
<keyword evidence="5 12" id="KW-0436">Ligase</keyword>
<keyword evidence="10 12" id="KW-0648">Protein biosynthesis</keyword>
<evidence type="ECO:0000256" key="5">
    <source>
        <dbReference type="ARBA" id="ARBA00022598"/>
    </source>
</evidence>
<evidence type="ECO:0000256" key="10">
    <source>
        <dbReference type="ARBA" id="ARBA00022917"/>
    </source>
</evidence>
<organism evidence="14 15">
    <name type="scientific">Yersinia canariae</name>
    <dbReference type="NCBI Taxonomy" id="2607663"/>
    <lineage>
        <taxon>Bacteria</taxon>
        <taxon>Pseudomonadati</taxon>
        <taxon>Pseudomonadota</taxon>
        <taxon>Gammaproteobacteria</taxon>
        <taxon>Enterobacterales</taxon>
        <taxon>Yersiniaceae</taxon>
        <taxon>Yersinia</taxon>
    </lineage>
</organism>
<dbReference type="RefSeq" id="WP_145554901.1">
    <property type="nucleotide sequence ID" value="NZ_CABHYN010000012.1"/>
</dbReference>
<dbReference type="GO" id="GO:0006423">
    <property type="term" value="P:cysteinyl-tRNA aminoacylation"/>
    <property type="evidence" value="ECO:0007669"/>
    <property type="project" value="UniProtKB-UniRule"/>
</dbReference>
<dbReference type="InterPro" id="IPR032678">
    <property type="entry name" value="tRNA-synt_1_cat_dom"/>
</dbReference>
<sequence length="461" mass="52298">MLKIFNTLSRQKEEFKPIHAGKIGMYVCGITIYDLCHIGHGRTFVAFDVVSRYLRYLGYSLTYVRNVTDVDDKIIKRAIENNETCEQLTTRMLAEMHKDFDALNLERPDLEPRATHHIPEIIELTERLIARNHAYVASNGDVMFSVDSDPDYGVLSRQDLDQLQAGARVEVADVKRNPMDFVLWKMSKPGEPRWESPWGPGRPGWHIECSAMNGKQLGAHFDIHGGGSDLMFPHHENEIAQSTCAHDGPYVNYWMHSGMVMIDKEKMSKSLNNFFTIRDVLAYYDAETVRYFLMSGHYRSQLNYSEENLKQARASLERLYTALRGTDANAAPAGGVEFEARFRAAMDDDFNTPEAYSVLFDIAREVNRLKAEDMTAANALAAELRRLAHVLGLLEQDPELFLQSGAQTDGDEVAKIEALIKQRNDARSSKDWALADSARDQLNELGIVLEDGPQGTTWRRK</sequence>
<feature type="binding site" evidence="12">
    <location>
        <position position="28"/>
    </location>
    <ligand>
        <name>Zn(2+)</name>
        <dbReference type="ChEBI" id="CHEBI:29105"/>
    </ligand>
</feature>
<evidence type="ECO:0000256" key="12">
    <source>
        <dbReference type="HAMAP-Rule" id="MF_00041"/>
    </source>
</evidence>
<dbReference type="InterPro" id="IPR024909">
    <property type="entry name" value="Cys-tRNA/MSH_ligase"/>
</dbReference>
<evidence type="ECO:0000313" key="15">
    <source>
        <dbReference type="Proteomes" id="UP000464402"/>
    </source>
</evidence>
<evidence type="ECO:0000256" key="7">
    <source>
        <dbReference type="ARBA" id="ARBA00022741"/>
    </source>
</evidence>
<keyword evidence="7 12" id="KW-0547">Nucleotide-binding</keyword>
<dbReference type="InterPro" id="IPR015803">
    <property type="entry name" value="Cys-tRNA-ligase"/>
</dbReference>
<dbReference type="GO" id="GO:0005829">
    <property type="term" value="C:cytosol"/>
    <property type="evidence" value="ECO:0007669"/>
    <property type="project" value="TreeGrafter"/>
</dbReference>
<evidence type="ECO:0000313" key="14">
    <source>
        <dbReference type="EMBL" id="QHB33483.1"/>
    </source>
</evidence>
<feature type="short sequence motif" description="'KMSKS' region" evidence="12">
    <location>
        <begin position="266"/>
        <end position="270"/>
    </location>
</feature>
<keyword evidence="6 12" id="KW-0479">Metal-binding</keyword>
<comment type="catalytic activity">
    <reaction evidence="12">
        <text>tRNA(Cys) + L-cysteine + ATP = L-cysteinyl-tRNA(Cys) + AMP + diphosphate</text>
        <dbReference type="Rhea" id="RHEA:17773"/>
        <dbReference type="Rhea" id="RHEA-COMP:9661"/>
        <dbReference type="Rhea" id="RHEA-COMP:9679"/>
        <dbReference type="ChEBI" id="CHEBI:30616"/>
        <dbReference type="ChEBI" id="CHEBI:33019"/>
        <dbReference type="ChEBI" id="CHEBI:35235"/>
        <dbReference type="ChEBI" id="CHEBI:78442"/>
        <dbReference type="ChEBI" id="CHEBI:78517"/>
        <dbReference type="ChEBI" id="CHEBI:456215"/>
        <dbReference type="EC" id="6.1.1.16"/>
    </reaction>
</comment>
<dbReference type="EC" id="6.1.1.16" evidence="12"/>
<dbReference type="Pfam" id="PF09190">
    <property type="entry name" value="DALR_2"/>
    <property type="match status" value="1"/>
</dbReference>
<dbReference type="PANTHER" id="PTHR10890:SF3">
    <property type="entry name" value="CYSTEINE--TRNA LIGASE, CYTOPLASMIC"/>
    <property type="match status" value="1"/>
</dbReference>
<reference evidence="15" key="1">
    <citation type="submission" date="2019-09" db="EMBL/GenBank/DDBJ databases">
        <title>Yersinia canariae sp. nov., isolated from a human yersiniosis case.</title>
        <authorList>
            <person name="Nguyen S.V."/>
            <person name="Greig D."/>
            <person name="Hurley D."/>
            <person name="Cao Y."/>
            <person name="McCabe E."/>
            <person name="Mitchell M."/>
            <person name="Jenkins C."/>
            <person name="Fanning S."/>
        </authorList>
    </citation>
    <scope>NUCLEOTIDE SEQUENCE [LARGE SCALE GENOMIC DNA]</scope>
    <source>
        <strain evidence="15">NCTC 14382</strain>
    </source>
</reference>
<evidence type="ECO:0000259" key="13">
    <source>
        <dbReference type="SMART" id="SM00840"/>
    </source>
</evidence>
<dbReference type="CDD" id="cd07963">
    <property type="entry name" value="Anticodon_Ia_Cys"/>
    <property type="match status" value="1"/>
</dbReference>
<keyword evidence="9 12" id="KW-0067">ATP-binding</keyword>
<dbReference type="InterPro" id="IPR009080">
    <property type="entry name" value="tRNAsynth_Ia_anticodon-bd"/>
</dbReference>
<comment type="subunit">
    <text evidence="3 12">Monomer.</text>
</comment>
<feature type="binding site" evidence="12">
    <location>
        <position position="234"/>
    </location>
    <ligand>
        <name>Zn(2+)</name>
        <dbReference type="ChEBI" id="CHEBI:29105"/>
    </ligand>
</feature>
<dbReference type="Pfam" id="PF23493">
    <property type="entry name" value="CysS_C"/>
    <property type="match status" value="1"/>
</dbReference>
<dbReference type="InterPro" id="IPR015273">
    <property type="entry name" value="Cys-tRNA-synt_Ia_DALR"/>
</dbReference>
<dbReference type="FunFam" id="3.40.50.620:FF:000009">
    <property type="entry name" value="Cysteine--tRNA ligase"/>
    <property type="match status" value="1"/>
</dbReference>
<feature type="binding site" evidence="12">
    <location>
        <position position="238"/>
    </location>
    <ligand>
        <name>Zn(2+)</name>
        <dbReference type="ChEBI" id="CHEBI:29105"/>
    </ligand>
</feature>
<dbReference type="GO" id="GO:0008270">
    <property type="term" value="F:zinc ion binding"/>
    <property type="evidence" value="ECO:0007669"/>
    <property type="project" value="UniProtKB-UniRule"/>
</dbReference>
<keyword evidence="4 12" id="KW-0963">Cytoplasm</keyword>
<keyword evidence="15" id="KW-1185">Reference proteome</keyword>
<dbReference type="PANTHER" id="PTHR10890">
    <property type="entry name" value="CYSTEINYL-TRNA SYNTHETASE"/>
    <property type="match status" value="1"/>
</dbReference>
<dbReference type="HAMAP" id="MF_00041">
    <property type="entry name" value="Cys_tRNA_synth"/>
    <property type="match status" value="1"/>
</dbReference>
<evidence type="ECO:0000256" key="8">
    <source>
        <dbReference type="ARBA" id="ARBA00022833"/>
    </source>
</evidence>
<dbReference type="AlphaFoldDB" id="A0A857F1D8"/>
<dbReference type="SUPFAM" id="SSF47323">
    <property type="entry name" value="Anticodon-binding domain of a subclass of class I aminoacyl-tRNA synthetases"/>
    <property type="match status" value="1"/>
</dbReference>
<dbReference type="FunFam" id="1.20.120.1910:FF:000001">
    <property type="entry name" value="Cysteine--tRNA ligase"/>
    <property type="match status" value="1"/>
</dbReference>
<dbReference type="Gene3D" id="3.40.50.620">
    <property type="entry name" value="HUPs"/>
    <property type="match status" value="1"/>
</dbReference>
<dbReference type="Proteomes" id="UP000464402">
    <property type="component" value="Chromosome"/>
</dbReference>
<evidence type="ECO:0000256" key="1">
    <source>
        <dbReference type="ARBA" id="ARBA00004496"/>
    </source>
</evidence>
<dbReference type="KEGG" id="yca:F0T03_15860"/>
<dbReference type="InterPro" id="IPR056411">
    <property type="entry name" value="CysS_C"/>
</dbReference>